<dbReference type="PANTHER" id="PTHR43265:SF1">
    <property type="entry name" value="ESTERASE ESTD"/>
    <property type="match status" value="1"/>
</dbReference>
<reference evidence="3" key="2">
    <citation type="submission" date="2016-02" db="EMBL/GenBank/DDBJ databases">
        <title>Draft genome sequence of five rapidly growing Mycobacterium species.</title>
        <authorList>
            <person name="Katahira K."/>
            <person name="Gotou Y."/>
            <person name="Iida K."/>
            <person name="Ogura Y."/>
            <person name="Hayashi T."/>
        </authorList>
    </citation>
    <scope>NUCLEOTIDE SEQUENCE [LARGE SCALE GENOMIC DNA]</scope>
    <source>
        <strain evidence="3">JCM15654</strain>
    </source>
</reference>
<keyword evidence="3" id="KW-1185">Reference proteome</keyword>
<dbReference type="PANTHER" id="PTHR43265">
    <property type="entry name" value="ESTERASE ESTD"/>
    <property type="match status" value="1"/>
</dbReference>
<dbReference type="InterPro" id="IPR029058">
    <property type="entry name" value="AB_hydrolase_fold"/>
</dbReference>
<feature type="domain" description="Xaa-Pro dipeptidyl-peptidase-like" evidence="1">
    <location>
        <begin position="83"/>
        <end position="268"/>
    </location>
</feature>
<dbReference type="Gene3D" id="3.40.50.1820">
    <property type="entry name" value="alpha/beta hydrolase"/>
    <property type="match status" value="1"/>
</dbReference>
<dbReference type="AlphaFoldDB" id="A0A100W3C7"/>
<dbReference type="GO" id="GO:0052689">
    <property type="term" value="F:carboxylic ester hydrolase activity"/>
    <property type="evidence" value="ECO:0007669"/>
    <property type="project" value="TreeGrafter"/>
</dbReference>
<sequence length="339" mass="36591">MNERLRRLARIGLAVLLVVTGMAGWIVCQNEYALRERQVTITGGAQPLQGVLALPKRGHGPFGLVVFVHGDGPLDAIHQTFYRPIWEALAQAGYASLAWDKPGVNGAPGNWLAQSMADRARETSDAIAWARQLPDIDPDRVGLWGASQAGWVMPKVAAQDPRLRFMIAVSPAINWLQQGRYNLLAELAAAHATPVEVDAALGRRERNLELLRRGAGYAEALAAGAADGMSAERWGFAERNFTSDASADLARVRIPVLLMLGGRDVNVDVADTEAGYRSHLPAPALLQIARYPDATHSLVPAWIENSGVLSTLVAVFAPRRLYTPGALTTQRDFVARAGG</sequence>
<dbReference type="STRING" id="146020.RMCB_4991"/>
<dbReference type="RefSeq" id="WP_062830913.1">
    <property type="nucleotide sequence ID" value="NZ_BCSX01000044.1"/>
</dbReference>
<comment type="caution">
    <text evidence="2">The sequence shown here is derived from an EMBL/GenBank/DDBJ whole genome shotgun (WGS) entry which is preliminary data.</text>
</comment>
<dbReference type="SUPFAM" id="SSF53474">
    <property type="entry name" value="alpha/beta-Hydrolases"/>
    <property type="match status" value="1"/>
</dbReference>
<dbReference type="InterPro" id="IPR000383">
    <property type="entry name" value="Xaa-Pro-like_dom"/>
</dbReference>
<evidence type="ECO:0000259" key="1">
    <source>
        <dbReference type="Pfam" id="PF02129"/>
    </source>
</evidence>
<evidence type="ECO:0000313" key="3">
    <source>
        <dbReference type="Proteomes" id="UP000069620"/>
    </source>
</evidence>
<proteinExistence type="predicted"/>
<evidence type="ECO:0000313" key="2">
    <source>
        <dbReference type="EMBL" id="GAS90895.1"/>
    </source>
</evidence>
<dbReference type="InterPro" id="IPR053145">
    <property type="entry name" value="AB_hydrolase_Est10"/>
</dbReference>
<reference evidence="3" key="1">
    <citation type="journal article" date="2016" name="Genome Announc.">
        <title>Draft Genome Sequences of Five Rapidly Growing Mycobacterium Species, M. thermoresistibile, M. fortuitum subsp. acetamidolyticum, M. canariasense, M. brisbanense, and M. novocastrense.</title>
        <authorList>
            <person name="Katahira K."/>
            <person name="Ogura Y."/>
            <person name="Gotoh Y."/>
            <person name="Hayashi T."/>
        </authorList>
    </citation>
    <scope>NUCLEOTIDE SEQUENCE [LARGE SCALE GENOMIC DNA]</scope>
    <source>
        <strain evidence="3">JCM15654</strain>
    </source>
</reference>
<name>A0A100W3C7_9MYCO</name>
<dbReference type="EMBL" id="BCSX01000044">
    <property type="protein sequence ID" value="GAS90895.1"/>
    <property type="molecule type" value="Genomic_DNA"/>
</dbReference>
<dbReference type="OrthoDB" id="9765647at2"/>
<keyword evidence="2" id="KW-0378">Hydrolase</keyword>
<accession>A0A100W3C7</accession>
<dbReference type="Proteomes" id="UP000069620">
    <property type="component" value="Unassembled WGS sequence"/>
</dbReference>
<gene>
    <name evidence="2" type="ORF">RMCB_4991</name>
</gene>
<protein>
    <submittedName>
        <fullName evidence="2">Hydrolase</fullName>
    </submittedName>
</protein>
<dbReference type="Pfam" id="PF02129">
    <property type="entry name" value="Peptidase_S15"/>
    <property type="match status" value="1"/>
</dbReference>
<organism evidence="2 3">
    <name type="scientific">Mycolicibacterium brisbanense</name>
    <dbReference type="NCBI Taxonomy" id="146020"/>
    <lineage>
        <taxon>Bacteria</taxon>
        <taxon>Bacillati</taxon>
        <taxon>Actinomycetota</taxon>
        <taxon>Actinomycetes</taxon>
        <taxon>Mycobacteriales</taxon>
        <taxon>Mycobacteriaceae</taxon>
        <taxon>Mycolicibacterium</taxon>
    </lineage>
</organism>